<evidence type="ECO:0000313" key="1">
    <source>
        <dbReference type="EMBL" id="GFO06989.1"/>
    </source>
</evidence>
<dbReference type="EMBL" id="BLXT01003829">
    <property type="protein sequence ID" value="GFO06989.1"/>
    <property type="molecule type" value="Genomic_DNA"/>
</dbReference>
<dbReference type="Proteomes" id="UP000735302">
    <property type="component" value="Unassembled WGS sequence"/>
</dbReference>
<sequence>MEGMGDVYHLHKEKLFTQNKAKQDHNVGVIIALPQAPVHKTHSLNLKCDAKTSKTQQRNLDSRAQSSFRSGLWTSFCASEKSDFLHEMSANFNGNGKKQMVITVR</sequence>
<reference evidence="1 2" key="1">
    <citation type="journal article" date="2021" name="Elife">
        <title>Chloroplast acquisition without the gene transfer in kleptoplastic sea slugs, Plakobranchus ocellatus.</title>
        <authorList>
            <person name="Maeda T."/>
            <person name="Takahashi S."/>
            <person name="Yoshida T."/>
            <person name="Shimamura S."/>
            <person name="Takaki Y."/>
            <person name="Nagai Y."/>
            <person name="Toyoda A."/>
            <person name="Suzuki Y."/>
            <person name="Arimoto A."/>
            <person name="Ishii H."/>
            <person name="Satoh N."/>
            <person name="Nishiyama T."/>
            <person name="Hasebe M."/>
            <person name="Maruyama T."/>
            <person name="Minagawa J."/>
            <person name="Obokata J."/>
            <person name="Shigenobu S."/>
        </authorList>
    </citation>
    <scope>NUCLEOTIDE SEQUENCE [LARGE SCALE GENOMIC DNA]</scope>
</reference>
<proteinExistence type="predicted"/>
<accession>A0AAV4AL79</accession>
<name>A0AAV4AL79_9GAST</name>
<evidence type="ECO:0000313" key="2">
    <source>
        <dbReference type="Proteomes" id="UP000735302"/>
    </source>
</evidence>
<gene>
    <name evidence="1" type="ORF">PoB_003349400</name>
</gene>
<keyword evidence="2" id="KW-1185">Reference proteome</keyword>
<comment type="caution">
    <text evidence="1">The sequence shown here is derived from an EMBL/GenBank/DDBJ whole genome shotgun (WGS) entry which is preliminary data.</text>
</comment>
<dbReference type="AlphaFoldDB" id="A0AAV4AL79"/>
<protein>
    <submittedName>
        <fullName evidence="1">Uncharacterized protein</fullName>
    </submittedName>
</protein>
<organism evidence="1 2">
    <name type="scientific">Plakobranchus ocellatus</name>
    <dbReference type="NCBI Taxonomy" id="259542"/>
    <lineage>
        <taxon>Eukaryota</taxon>
        <taxon>Metazoa</taxon>
        <taxon>Spiralia</taxon>
        <taxon>Lophotrochozoa</taxon>
        <taxon>Mollusca</taxon>
        <taxon>Gastropoda</taxon>
        <taxon>Heterobranchia</taxon>
        <taxon>Euthyneura</taxon>
        <taxon>Panpulmonata</taxon>
        <taxon>Sacoglossa</taxon>
        <taxon>Placobranchoidea</taxon>
        <taxon>Plakobranchidae</taxon>
        <taxon>Plakobranchus</taxon>
    </lineage>
</organism>